<feature type="transmembrane region" description="Helical" evidence="2">
    <location>
        <begin position="232"/>
        <end position="252"/>
    </location>
</feature>
<feature type="transmembrane region" description="Helical" evidence="2">
    <location>
        <begin position="162"/>
        <end position="180"/>
    </location>
</feature>
<dbReference type="AlphaFoldDB" id="X6NDN5"/>
<evidence type="ECO:0008006" key="5">
    <source>
        <dbReference type="Google" id="ProtNLM"/>
    </source>
</evidence>
<proteinExistence type="predicted"/>
<keyword evidence="4" id="KW-1185">Reference proteome</keyword>
<feature type="transmembrane region" description="Helical" evidence="2">
    <location>
        <begin position="264"/>
        <end position="281"/>
    </location>
</feature>
<feature type="region of interest" description="Disordered" evidence="1">
    <location>
        <begin position="1"/>
        <end position="36"/>
    </location>
</feature>
<evidence type="ECO:0000313" key="3">
    <source>
        <dbReference type="EMBL" id="ETO24415.1"/>
    </source>
</evidence>
<gene>
    <name evidence="3" type="ORF">RFI_12743</name>
</gene>
<dbReference type="InterPro" id="IPR026749">
    <property type="entry name" value="Tmem135"/>
</dbReference>
<protein>
    <recommendedName>
        <fullName evidence="5">Transmembrane protein 135 N-terminal domain-containing protein</fullName>
    </recommendedName>
</protein>
<organism evidence="3 4">
    <name type="scientific">Reticulomyxa filosa</name>
    <dbReference type="NCBI Taxonomy" id="46433"/>
    <lineage>
        <taxon>Eukaryota</taxon>
        <taxon>Sar</taxon>
        <taxon>Rhizaria</taxon>
        <taxon>Retaria</taxon>
        <taxon>Foraminifera</taxon>
        <taxon>Monothalamids</taxon>
        <taxon>Reticulomyxidae</taxon>
        <taxon>Reticulomyxa</taxon>
    </lineage>
</organism>
<dbReference type="OrthoDB" id="291792at2759"/>
<feature type="transmembrane region" description="Helical" evidence="2">
    <location>
        <begin position="119"/>
        <end position="142"/>
    </location>
</feature>
<feature type="transmembrane region" description="Helical" evidence="2">
    <location>
        <begin position="192"/>
        <end position="212"/>
    </location>
</feature>
<dbReference type="Proteomes" id="UP000023152">
    <property type="component" value="Unassembled WGS sequence"/>
</dbReference>
<evidence type="ECO:0000256" key="1">
    <source>
        <dbReference type="SAM" id="MobiDB-lite"/>
    </source>
</evidence>
<comment type="caution">
    <text evidence="3">The sequence shown here is derived from an EMBL/GenBank/DDBJ whole genome shotgun (WGS) entry which is preliminary data.</text>
</comment>
<keyword evidence="2" id="KW-0812">Transmembrane</keyword>
<accession>X6NDN5</accession>
<evidence type="ECO:0000313" key="4">
    <source>
        <dbReference type="Proteomes" id="UP000023152"/>
    </source>
</evidence>
<keyword evidence="2" id="KW-1133">Transmembrane helix</keyword>
<dbReference type="EMBL" id="ASPP01009230">
    <property type="protein sequence ID" value="ETO24415.1"/>
    <property type="molecule type" value="Genomic_DNA"/>
</dbReference>
<name>X6NDN5_RETFI</name>
<evidence type="ECO:0000256" key="2">
    <source>
        <dbReference type="SAM" id="Phobius"/>
    </source>
</evidence>
<keyword evidence="2" id="KW-0472">Membrane</keyword>
<dbReference type="PANTHER" id="PTHR12459">
    <property type="entry name" value="TRANSMEMBRANE PROTEIN 135-RELATED"/>
    <property type="match status" value="1"/>
</dbReference>
<feature type="compositionally biased region" description="Polar residues" evidence="1">
    <location>
        <begin position="8"/>
        <end position="22"/>
    </location>
</feature>
<reference evidence="3 4" key="1">
    <citation type="journal article" date="2013" name="Curr. Biol.">
        <title>The Genome of the Foraminiferan Reticulomyxa filosa.</title>
        <authorList>
            <person name="Glockner G."/>
            <person name="Hulsmann N."/>
            <person name="Schleicher M."/>
            <person name="Noegel A.A."/>
            <person name="Eichinger L."/>
            <person name="Gallinger C."/>
            <person name="Pawlowski J."/>
            <person name="Sierra R."/>
            <person name="Euteneuer U."/>
            <person name="Pillet L."/>
            <person name="Moustafa A."/>
            <person name="Platzer M."/>
            <person name="Groth M."/>
            <person name="Szafranski K."/>
            <person name="Schliwa M."/>
        </authorList>
    </citation>
    <scope>NUCLEOTIDE SEQUENCE [LARGE SCALE GENOMIC DNA]</scope>
</reference>
<feature type="non-terminal residue" evidence="3">
    <location>
        <position position="364"/>
    </location>
</feature>
<sequence>MDPHINDSQDISVLSTRESNGGSAHEVKRAEKKRKKLRGVARRAVISQFPSSTSTPDFRTLHRKIDESVTLSPEEKKIVGRPTSRFPQTIFHCVHTRTIVCKLSCTQLSFITQSKLNKLFFFFWDISFQSFFFLFSLSFFFFGLVEKNAFFKGFLRTFAAGYFFKTTVTLVTKIFGGKILGKKKLLEKLAAIYFGEDAIRFALFIGLMSFTYKSILCSLRRYRNKDPVYHKTFAGFLCAAFIFVGDVLRLLIERKDIPNIPHGNVISFTLSQLFIMYGALLRPETVDPKYYKWIKNVGDLHEESLQKVFRGPIGAPFVECSPLWHKHPSCLVHNCTDFFLAIARSSRVYIPVHFLPALLFYPKS</sequence>